<dbReference type="Gramene" id="TraesCS7A02G123000.1">
    <property type="protein sequence ID" value="TraesCS7A02G123000.1"/>
    <property type="gene ID" value="TraesCS7A02G123000"/>
</dbReference>
<dbReference type="RefSeq" id="XP_044428078.1">
    <property type="nucleotide sequence ID" value="XM_044572143.1"/>
</dbReference>
<reference evidence="2" key="1">
    <citation type="submission" date="2018-08" db="EMBL/GenBank/DDBJ databases">
        <authorList>
            <person name="Rossello M."/>
        </authorList>
    </citation>
    <scope>NUCLEOTIDE SEQUENCE [LARGE SCALE GENOMIC DNA]</scope>
    <source>
        <strain evidence="2">cv. Chinese Spring</strain>
    </source>
</reference>
<feature type="region of interest" description="Disordered" evidence="1">
    <location>
        <begin position="69"/>
        <end position="108"/>
    </location>
</feature>
<evidence type="ECO:0000313" key="2">
    <source>
        <dbReference type="EnsemblPlants" id="TraesCS7A02G123000.1"/>
    </source>
</evidence>
<name>A0A3B6RA37_WHEAT</name>
<dbReference type="Gramene" id="TraesNOR7A03G03885530.1">
    <property type="protein sequence ID" value="TraesNOR7A03G03885530.1"/>
    <property type="gene ID" value="TraesNOR7A03G03885530"/>
</dbReference>
<proteinExistence type="predicted"/>
<dbReference type="Gramene" id="TraesCS7A03G0292000.1">
    <property type="protein sequence ID" value="TraesCS7A03G0292000.1.CDS"/>
    <property type="gene ID" value="TraesCS7A03G0292000"/>
</dbReference>
<dbReference type="OrthoDB" id="670338at2759"/>
<dbReference type="GeneID" id="123152644"/>
<dbReference type="AlphaFoldDB" id="A0A3B6RA37"/>
<dbReference type="Gramene" id="TraesCLE_scaffold_030014_01G000100.1">
    <property type="protein sequence ID" value="TraesCLE_scaffold_030014_01G000100.1"/>
    <property type="gene ID" value="TraesCLE_scaffold_030014_01G000100"/>
</dbReference>
<organism evidence="2">
    <name type="scientific">Triticum aestivum</name>
    <name type="common">Wheat</name>
    <dbReference type="NCBI Taxonomy" id="4565"/>
    <lineage>
        <taxon>Eukaryota</taxon>
        <taxon>Viridiplantae</taxon>
        <taxon>Streptophyta</taxon>
        <taxon>Embryophyta</taxon>
        <taxon>Tracheophyta</taxon>
        <taxon>Spermatophyta</taxon>
        <taxon>Magnoliopsida</taxon>
        <taxon>Liliopsida</taxon>
        <taxon>Poales</taxon>
        <taxon>Poaceae</taxon>
        <taxon>BOP clade</taxon>
        <taxon>Pooideae</taxon>
        <taxon>Triticodae</taxon>
        <taxon>Triticeae</taxon>
        <taxon>Triticinae</taxon>
        <taxon>Triticum</taxon>
    </lineage>
</organism>
<protein>
    <submittedName>
        <fullName evidence="2">Uncharacterized protein</fullName>
    </submittedName>
</protein>
<keyword evidence="3" id="KW-1185">Reference proteome</keyword>
<dbReference type="Proteomes" id="UP000019116">
    <property type="component" value="Chromosome 7A"/>
</dbReference>
<gene>
    <name evidence="2" type="primary">LOC123152644</name>
</gene>
<dbReference type="Gramene" id="TraesLDM7A03G03849170.1">
    <property type="protein sequence ID" value="TraesLDM7A03G03849170.1"/>
    <property type="gene ID" value="TraesLDM7A03G03849170"/>
</dbReference>
<dbReference type="Gramene" id="TraesSYM7A03G03793340.1">
    <property type="protein sequence ID" value="TraesSYM7A03G03793340.1"/>
    <property type="gene ID" value="TraesSYM7A03G03793340"/>
</dbReference>
<dbReference type="Gramene" id="TraesCAD_scaffold_050689_01G000100.1">
    <property type="protein sequence ID" value="TraesCAD_scaffold_050689_01G000100.1"/>
    <property type="gene ID" value="TraesCAD_scaffold_050689_01G000100"/>
</dbReference>
<reference evidence="2" key="2">
    <citation type="submission" date="2018-10" db="UniProtKB">
        <authorList>
            <consortium name="EnsemblPlants"/>
        </authorList>
    </citation>
    <scope>IDENTIFICATION</scope>
</reference>
<dbReference type="Gramene" id="TraesWEE_scaffold_042318_01G000600.1">
    <property type="protein sequence ID" value="TraesWEE_scaffold_042318_01G000600.1"/>
    <property type="gene ID" value="TraesWEE_scaffold_042318_01G000600"/>
</dbReference>
<feature type="compositionally biased region" description="Acidic residues" evidence="1">
    <location>
        <begin position="86"/>
        <end position="108"/>
    </location>
</feature>
<dbReference type="Gramene" id="TraesJAG7A03G03824540.1">
    <property type="protein sequence ID" value="TraesJAG7A03G03824540.1"/>
    <property type="gene ID" value="TraesJAG7A03G03824540"/>
</dbReference>
<accession>A0A3B6RA37</accession>
<dbReference type="OMA" id="KGNAMDK"/>
<sequence length="153" mass="16773">MAGGRRGGATGAFTVAGKFNPVPEYAVTFVRDYDIKGIGAILAKASPCSMEERIELFRKNVEQFRKPNAIGTFSNKGNAMDKVGEESDVEEEGDYEVDEDSGDGMDEDEEIPELMVDGSKPATDGQLQVHNEGERQCKKLRLAEEGFGWQGKF</sequence>
<dbReference type="Gramene" id="TraesRN7A0100257600.1">
    <property type="protein sequence ID" value="TraesRN7A0100257600.1"/>
    <property type="gene ID" value="TraesRN7A0100257600"/>
</dbReference>
<dbReference type="Gramene" id="TraesLAC7A03G03795070.1">
    <property type="protein sequence ID" value="TraesLAC7A03G03795070.1"/>
    <property type="gene ID" value="TraesLAC7A03G03795070"/>
</dbReference>
<evidence type="ECO:0000313" key="3">
    <source>
        <dbReference type="Proteomes" id="UP000019116"/>
    </source>
</evidence>
<evidence type="ECO:0000256" key="1">
    <source>
        <dbReference type="SAM" id="MobiDB-lite"/>
    </source>
</evidence>
<dbReference type="Gramene" id="TraesROB_scaffold_033653_01G000100.1">
    <property type="protein sequence ID" value="TraesROB_scaffold_033653_01G000100.1"/>
    <property type="gene ID" value="TraesROB_scaffold_033653_01G000100"/>
</dbReference>
<dbReference type="EnsemblPlants" id="TraesCS7A02G123000.1">
    <property type="protein sequence ID" value="TraesCS7A02G123000.1"/>
    <property type="gene ID" value="TraesCS7A02G123000"/>
</dbReference>
<dbReference type="Gramene" id="TraesSTA7A03G03837230.1">
    <property type="protein sequence ID" value="TraesSTA7A03G03837230.1"/>
    <property type="gene ID" value="TraesSTA7A03G03837230"/>
</dbReference>